<dbReference type="InterPro" id="IPR020846">
    <property type="entry name" value="MFS_dom"/>
</dbReference>
<dbReference type="PANTHER" id="PTHR48021:SF32">
    <property type="entry name" value="FACILITATED TREHALOSE TRANSPORTER TRET1-2 HOMOLOG-LIKE PROTEIN"/>
    <property type="match status" value="1"/>
</dbReference>
<dbReference type="Proteomes" id="UP000410492">
    <property type="component" value="Unassembled WGS sequence"/>
</dbReference>
<dbReference type="EMBL" id="CAACVG010003556">
    <property type="protein sequence ID" value="VEN37605.1"/>
    <property type="molecule type" value="Genomic_DNA"/>
</dbReference>
<feature type="transmembrane region" description="Helical" evidence="6">
    <location>
        <begin position="145"/>
        <end position="163"/>
    </location>
</feature>
<dbReference type="GO" id="GO:0022857">
    <property type="term" value="F:transmembrane transporter activity"/>
    <property type="evidence" value="ECO:0007669"/>
    <property type="project" value="InterPro"/>
</dbReference>
<evidence type="ECO:0000313" key="9">
    <source>
        <dbReference type="Proteomes" id="UP000410492"/>
    </source>
</evidence>
<protein>
    <recommendedName>
        <fullName evidence="7">Major facilitator superfamily (MFS) profile domain-containing protein</fullName>
    </recommendedName>
</protein>
<keyword evidence="9" id="KW-1185">Reference proteome</keyword>
<evidence type="ECO:0000313" key="8">
    <source>
        <dbReference type="EMBL" id="VEN37605.1"/>
    </source>
</evidence>
<dbReference type="AlphaFoldDB" id="A0A653BQN7"/>
<dbReference type="OrthoDB" id="6612291at2759"/>
<dbReference type="InterPro" id="IPR050549">
    <property type="entry name" value="MFS_Trehalose_Transporter"/>
</dbReference>
<evidence type="ECO:0000256" key="3">
    <source>
        <dbReference type="ARBA" id="ARBA00022989"/>
    </source>
</evidence>
<feature type="transmembrane region" description="Helical" evidence="6">
    <location>
        <begin position="289"/>
        <end position="311"/>
    </location>
</feature>
<keyword evidence="5" id="KW-0325">Glycoprotein</keyword>
<dbReference type="InterPro" id="IPR036259">
    <property type="entry name" value="MFS_trans_sf"/>
</dbReference>
<keyword evidence="2 6" id="KW-0812">Transmembrane</keyword>
<dbReference type="GO" id="GO:0016020">
    <property type="term" value="C:membrane"/>
    <property type="evidence" value="ECO:0007669"/>
    <property type="project" value="UniProtKB-SubCell"/>
</dbReference>
<dbReference type="PANTHER" id="PTHR48021">
    <property type="match status" value="1"/>
</dbReference>
<feature type="transmembrane region" description="Helical" evidence="6">
    <location>
        <begin position="350"/>
        <end position="377"/>
    </location>
</feature>
<feature type="transmembrane region" description="Helical" evidence="6">
    <location>
        <begin position="113"/>
        <end position="133"/>
    </location>
</feature>
<evidence type="ECO:0000256" key="6">
    <source>
        <dbReference type="SAM" id="Phobius"/>
    </source>
</evidence>
<dbReference type="InterPro" id="IPR005829">
    <property type="entry name" value="Sugar_transporter_CS"/>
</dbReference>
<dbReference type="PRINTS" id="PR00171">
    <property type="entry name" value="SUGRTRNSPORT"/>
</dbReference>
<gene>
    <name evidence="8" type="ORF">CALMAC_LOCUS2804</name>
</gene>
<reference evidence="8 9" key="1">
    <citation type="submission" date="2019-01" db="EMBL/GenBank/DDBJ databases">
        <authorList>
            <person name="Sayadi A."/>
        </authorList>
    </citation>
    <scope>NUCLEOTIDE SEQUENCE [LARGE SCALE GENOMIC DNA]</scope>
</reference>
<name>A0A653BQN7_CALMS</name>
<dbReference type="PROSITE" id="PS50850">
    <property type="entry name" value="MFS"/>
    <property type="match status" value="1"/>
</dbReference>
<sequence>MIKNIVKCWEFGGGRVALAAICAHSVSISIGIVQGYSAILLPQLKESRQFSNLSTEETSWIASLGAVATPVGSITSGIFAEYFGRRRSIQISSVPFILGWICLGLAQDVNWLYAGRLITGIAAGMSTACYTYVSEISSPDSRGFMQSLGPICASFGILLTYTLGYYITWYTIALVSITFGVFSTVTIQFLPESPGFLLKRNQLTEAFDVLLWFRRNNALAQQEMDRFQENEKASDIRNASLKEILLSPQTVKPFIILILLFLLQEFSGIYTLLFYAVDFFEEANLSINEYIASMIVGVIRFTMSIVAAFLINSFGRKTLCTFSSFGMTLTMIVVASYVKYYELNSDEERILKYLPLIGIMLNVVFSMVGMLPLPWILVGEMFPLRVRPIMSGLVICMAQMFVFICVKVYNNMNEAMHFSGTLIVFACTSIVSIAFCKLVLPETKNKSLEEIEEYFRNSEKSIEDLKGIDNNAFEIQPELVVQVPPR</sequence>
<dbReference type="Gene3D" id="1.20.1250.20">
    <property type="entry name" value="MFS general substrate transporter like domains"/>
    <property type="match status" value="1"/>
</dbReference>
<feature type="transmembrane region" description="Helical" evidence="6">
    <location>
        <begin position="169"/>
        <end position="190"/>
    </location>
</feature>
<evidence type="ECO:0000256" key="4">
    <source>
        <dbReference type="ARBA" id="ARBA00023136"/>
    </source>
</evidence>
<dbReference type="InterPro" id="IPR003663">
    <property type="entry name" value="Sugar/inositol_transpt"/>
</dbReference>
<feature type="transmembrane region" description="Helical" evidence="6">
    <location>
        <begin position="389"/>
        <end position="409"/>
    </location>
</feature>
<dbReference type="FunFam" id="1.20.1250.20:FF:000249">
    <property type="entry name" value="facilitated trehalose transporter Tret1"/>
    <property type="match status" value="1"/>
</dbReference>
<keyword evidence="3 6" id="KW-1133">Transmembrane helix</keyword>
<keyword evidence="4 6" id="KW-0472">Membrane</keyword>
<feature type="transmembrane region" description="Helical" evidence="6">
    <location>
        <begin position="59"/>
        <end position="82"/>
    </location>
</feature>
<feature type="transmembrane region" description="Helical" evidence="6">
    <location>
        <begin position="415"/>
        <end position="440"/>
    </location>
</feature>
<dbReference type="InterPro" id="IPR005828">
    <property type="entry name" value="MFS_sugar_transport-like"/>
</dbReference>
<evidence type="ECO:0000256" key="2">
    <source>
        <dbReference type="ARBA" id="ARBA00022692"/>
    </source>
</evidence>
<dbReference type="Pfam" id="PF00083">
    <property type="entry name" value="Sugar_tr"/>
    <property type="match status" value="1"/>
</dbReference>
<dbReference type="PROSITE" id="PS00216">
    <property type="entry name" value="SUGAR_TRANSPORT_1"/>
    <property type="match status" value="1"/>
</dbReference>
<evidence type="ECO:0000259" key="7">
    <source>
        <dbReference type="PROSITE" id="PS50850"/>
    </source>
</evidence>
<feature type="transmembrane region" description="Helical" evidence="6">
    <location>
        <begin position="318"/>
        <end position="338"/>
    </location>
</feature>
<accession>A0A653BQN7</accession>
<dbReference type="SUPFAM" id="SSF103473">
    <property type="entry name" value="MFS general substrate transporter"/>
    <property type="match status" value="1"/>
</dbReference>
<evidence type="ECO:0000256" key="5">
    <source>
        <dbReference type="ARBA" id="ARBA00023180"/>
    </source>
</evidence>
<proteinExistence type="predicted"/>
<organism evidence="8 9">
    <name type="scientific">Callosobruchus maculatus</name>
    <name type="common">Southern cowpea weevil</name>
    <name type="synonym">Pulse bruchid</name>
    <dbReference type="NCBI Taxonomy" id="64391"/>
    <lineage>
        <taxon>Eukaryota</taxon>
        <taxon>Metazoa</taxon>
        <taxon>Ecdysozoa</taxon>
        <taxon>Arthropoda</taxon>
        <taxon>Hexapoda</taxon>
        <taxon>Insecta</taxon>
        <taxon>Pterygota</taxon>
        <taxon>Neoptera</taxon>
        <taxon>Endopterygota</taxon>
        <taxon>Coleoptera</taxon>
        <taxon>Polyphaga</taxon>
        <taxon>Cucujiformia</taxon>
        <taxon>Chrysomeloidea</taxon>
        <taxon>Chrysomelidae</taxon>
        <taxon>Bruchinae</taxon>
        <taxon>Bruchini</taxon>
        <taxon>Callosobruchus</taxon>
    </lineage>
</organism>
<feature type="domain" description="Major facilitator superfamily (MFS) profile" evidence="7">
    <location>
        <begin position="15"/>
        <end position="444"/>
    </location>
</feature>
<feature type="transmembrane region" description="Helical" evidence="6">
    <location>
        <begin position="16"/>
        <end position="39"/>
    </location>
</feature>
<evidence type="ECO:0000256" key="1">
    <source>
        <dbReference type="ARBA" id="ARBA00004141"/>
    </source>
</evidence>
<feature type="transmembrane region" description="Helical" evidence="6">
    <location>
        <begin position="254"/>
        <end position="277"/>
    </location>
</feature>
<comment type="subcellular location">
    <subcellularLocation>
        <location evidence="1">Membrane</location>
        <topology evidence="1">Multi-pass membrane protein</topology>
    </subcellularLocation>
</comment>